<name>A0A8S1D1E4_9INSE</name>
<dbReference type="OrthoDB" id="7464898at2759"/>
<keyword evidence="1" id="KW-0732">Signal</keyword>
<accession>A0A8S1D1E4</accession>
<evidence type="ECO:0008006" key="4">
    <source>
        <dbReference type="Google" id="ProtNLM"/>
    </source>
</evidence>
<dbReference type="AlphaFoldDB" id="A0A8S1D1E4"/>
<evidence type="ECO:0000313" key="3">
    <source>
        <dbReference type="Proteomes" id="UP000494165"/>
    </source>
</evidence>
<sequence length="112" mass="12610">MNLWPSLHVLAGAALLLLLLLSHAPKAAARPAASSDYDDDVQPDPYPVVLPKRTAMVLDKMMIALQRALDDDTLNASASQPEQMDLQRRNQQKGRVYLRCYFNAVTCFRRKK</sequence>
<keyword evidence="3" id="KW-1185">Reference proteome</keyword>
<comment type="caution">
    <text evidence="2">The sequence shown here is derived from an EMBL/GenBank/DDBJ whole genome shotgun (WGS) entry which is preliminary data.</text>
</comment>
<reference evidence="2 3" key="1">
    <citation type="submission" date="2020-04" db="EMBL/GenBank/DDBJ databases">
        <authorList>
            <person name="Alioto T."/>
            <person name="Alioto T."/>
            <person name="Gomez Garrido J."/>
        </authorList>
    </citation>
    <scope>NUCLEOTIDE SEQUENCE [LARGE SCALE GENOMIC DNA]</scope>
</reference>
<dbReference type="Proteomes" id="UP000494165">
    <property type="component" value="Unassembled WGS sequence"/>
</dbReference>
<dbReference type="EMBL" id="CADEPI010000104">
    <property type="protein sequence ID" value="CAB3374820.1"/>
    <property type="molecule type" value="Genomic_DNA"/>
</dbReference>
<gene>
    <name evidence="2" type="ORF">CLODIP_2_CD00783</name>
</gene>
<evidence type="ECO:0000313" key="2">
    <source>
        <dbReference type="EMBL" id="CAB3374820.1"/>
    </source>
</evidence>
<feature type="signal peptide" evidence="1">
    <location>
        <begin position="1"/>
        <end position="29"/>
    </location>
</feature>
<feature type="chain" id="PRO_5035792836" description="Allatostatin CC" evidence="1">
    <location>
        <begin position="30"/>
        <end position="112"/>
    </location>
</feature>
<proteinExistence type="predicted"/>
<protein>
    <recommendedName>
        <fullName evidence="4">Allatostatin CC</fullName>
    </recommendedName>
</protein>
<evidence type="ECO:0000256" key="1">
    <source>
        <dbReference type="SAM" id="SignalP"/>
    </source>
</evidence>
<organism evidence="2 3">
    <name type="scientific">Cloeon dipterum</name>
    <dbReference type="NCBI Taxonomy" id="197152"/>
    <lineage>
        <taxon>Eukaryota</taxon>
        <taxon>Metazoa</taxon>
        <taxon>Ecdysozoa</taxon>
        <taxon>Arthropoda</taxon>
        <taxon>Hexapoda</taxon>
        <taxon>Insecta</taxon>
        <taxon>Pterygota</taxon>
        <taxon>Palaeoptera</taxon>
        <taxon>Ephemeroptera</taxon>
        <taxon>Pisciforma</taxon>
        <taxon>Baetidae</taxon>
        <taxon>Cloeon</taxon>
    </lineage>
</organism>